<dbReference type="RefSeq" id="WP_295573036.1">
    <property type="nucleotide sequence ID" value="NZ_FLQR01000001.1"/>
</dbReference>
<evidence type="ECO:0000256" key="1">
    <source>
        <dbReference type="SAM" id="MobiDB-lite"/>
    </source>
</evidence>
<evidence type="ECO:0000313" key="2">
    <source>
        <dbReference type="EMBL" id="SBS70357.1"/>
    </source>
</evidence>
<organism evidence="2">
    <name type="scientific">uncultured Microbacterium sp</name>
    <dbReference type="NCBI Taxonomy" id="191216"/>
    <lineage>
        <taxon>Bacteria</taxon>
        <taxon>Bacillati</taxon>
        <taxon>Actinomycetota</taxon>
        <taxon>Actinomycetes</taxon>
        <taxon>Micrococcales</taxon>
        <taxon>Microbacteriaceae</taxon>
        <taxon>Microbacterium</taxon>
        <taxon>environmental samples</taxon>
    </lineage>
</organism>
<reference evidence="2" key="1">
    <citation type="submission" date="2016-03" db="EMBL/GenBank/DDBJ databases">
        <authorList>
            <person name="Ploux O."/>
        </authorList>
    </citation>
    <scope>NUCLEOTIDE SEQUENCE</scope>
    <source>
        <strain evidence="2">UC1</strain>
    </source>
</reference>
<proteinExistence type="predicted"/>
<dbReference type="EMBL" id="FLQR01000001">
    <property type="protein sequence ID" value="SBS70357.1"/>
    <property type="molecule type" value="Genomic_DNA"/>
</dbReference>
<protein>
    <submittedName>
        <fullName evidence="2">Uncharacterized protein</fullName>
    </submittedName>
</protein>
<feature type="region of interest" description="Disordered" evidence="1">
    <location>
        <begin position="1"/>
        <end position="31"/>
    </location>
</feature>
<dbReference type="AlphaFoldDB" id="A0A1Y5NV92"/>
<gene>
    <name evidence="2" type="ORF">MIPYR_10438</name>
</gene>
<sequence>MGIFQTRPEEPTEWTGLPSEPWQPRSPVEQLGDAPNVEYTIYGDPVGVETIAIALTPAAPAAVESGDAGGDGD</sequence>
<name>A0A1Y5NV92_9MICO</name>
<accession>A0A1Y5NV92</accession>